<organism evidence="3 4">
    <name type="scientific">Thiorhodovibrio winogradskyi</name>
    <dbReference type="NCBI Taxonomy" id="77007"/>
    <lineage>
        <taxon>Bacteria</taxon>
        <taxon>Pseudomonadati</taxon>
        <taxon>Pseudomonadota</taxon>
        <taxon>Gammaproteobacteria</taxon>
        <taxon>Chromatiales</taxon>
        <taxon>Chromatiaceae</taxon>
        <taxon>Thiorhodovibrio</taxon>
    </lineage>
</organism>
<dbReference type="Pfam" id="PF13784">
    <property type="entry name" value="Fic_N"/>
    <property type="match status" value="1"/>
</dbReference>
<keyword evidence="1 3" id="KW-0548">Nucleotidyltransferase</keyword>
<keyword evidence="4" id="KW-1185">Reference proteome</keyword>
<evidence type="ECO:0000313" key="4">
    <source>
        <dbReference type="Proteomes" id="UP001432180"/>
    </source>
</evidence>
<evidence type="ECO:0000256" key="1">
    <source>
        <dbReference type="PIRNR" id="PIRNR038925"/>
    </source>
</evidence>
<protein>
    <recommendedName>
        <fullName evidence="1">Protein adenylyltransferase</fullName>
        <ecNumber evidence="1">2.7.7.108</ecNumber>
    </recommendedName>
    <alternativeName>
        <fullName evidence="1">AMPylator</fullName>
    </alternativeName>
</protein>
<keyword evidence="1 3" id="KW-0808">Transferase</keyword>
<dbReference type="GO" id="GO:0016779">
    <property type="term" value="F:nucleotidyltransferase activity"/>
    <property type="evidence" value="ECO:0007669"/>
    <property type="project" value="UniProtKB-KW"/>
</dbReference>
<dbReference type="SUPFAM" id="SSF140931">
    <property type="entry name" value="Fic-like"/>
    <property type="match status" value="1"/>
</dbReference>
<feature type="domain" description="Fido" evidence="2">
    <location>
        <begin position="115"/>
        <end position="265"/>
    </location>
</feature>
<evidence type="ECO:0000313" key="3">
    <source>
        <dbReference type="EMBL" id="WPL16086.1"/>
    </source>
</evidence>
<sequence length="372" mass="41425">MTAVLYHEGGFPPVELDWPRLIPLIGPANAAIARYEGVLHGVPNPQVLLSPLTTNEAVLSSRIEGTQATLGEVLELEAEGGPLDETTPKQADIREILNYRAALAEATRLLTELPLSQRLIRQTHEVLMQGVRGRNKSPGEYRRVPNWIGPPGCGIEDARFVPCGADRVSAAMDAWEAYIHAATPDLLVQLAVLHAEFEAIHPFLDGNGRLGRLLIPLYLYAKQLLVRPSFYLSEFLESRRDQYYDRLLAVSREGDWTGWCVFFLEALIAQAAENERKARAIMDLYNSRKDWIATVTRSQYGVRALDWFFLRPIFKASDFAASVDIPAPTAGRILRTAREQGLLTELRPASGRRAAVLIFPELLNLAEGSEAF</sequence>
<keyword evidence="1" id="KW-0547">Nucleotide-binding</keyword>
<dbReference type="Proteomes" id="UP001432180">
    <property type="component" value="Chromosome"/>
</dbReference>
<dbReference type="InterPro" id="IPR026287">
    <property type="entry name" value="SoFic-like"/>
</dbReference>
<keyword evidence="1" id="KW-0067">ATP-binding</keyword>
<dbReference type="EC" id="2.7.7.108" evidence="1"/>
<dbReference type="PANTHER" id="PTHR13504:SF38">
    <property type="entry name" value="FIDO DOMAIN-CONTAINING PROTEIN"/>
    <property type="match status" value="1"/>
</dbReference>
<dbReference type="InterPro" id="IPR040198">
    <property type="entry name" value="Fido_containing"/>
</dbReference>
<comment type="function">
    <text evidence="1">Adenylyltransferase that mediates the addition of adenosine 5'-monophosphate (AMP) to specific residues of target proteins.</text>
</comment>
<dbReference type="PIRSF" id="PIRSF038925">
    <property type="entry name" value="AMP-prot_trans"/>
    <property type="match status" value="1"/>
</dbReference>
<comment type="subunit">
    <text evidence="1">Homodimer.</text>
</comment>
<dbReference type="InterPro" id="IPR036597">
    <property type="entry name" value="Fido-like_dom_sf"/>
</dbReference>
<dbReference type="RefSeq" id="WP_328986633.1">
    <property type="nucleotide sequence ID" value="NZ_CP121472.1"/>
</dbReference>
<accession>A0ABZ0S4V7</accession>
<dbReference type="PROSITE" id="PS51459">
    <property type="entry name" value="FIDO"/>
    <property type="match status" value="1"/>
</dbReference>
<proteinExistence type="predicted"/>
<comment type="catalytic activity">
    <reaction evidence="1">
        <text>L-threonyl-[protein] + ATP = 3-O-(5'-adenylyl)-L-threonyl-[protein] + diphosphate</text>
        <dbReference type="Rhea" id="RHEA:54292"/>
        <dbReference type="Rhea" id="RHEA-COMP:11060"/>
        <dbReference type="Rhea" id="RHEA-COMP:13847"/>
        <dbReference type="ChEBI" id="CHEBI:30013"/>
        <dbReference type="ChEBI" id="CHEBI:30616"/>
        <dbReference type="ChEBI" id="CHEBI:33019"/>
        <dbReference type="ChEBI" id="CHEBI:138113"/>
        <dbReference type="EC" id="2.7.7.108"/>
    </reaction>
</comment>
<dbReference type="EMBL" id="CP121472">
    <property type="protein sequence ID" value="WPL16086.1"/>
    <property type="molecule type" value="Genomic_DNA"/>
</dbReference>
<dbReference type="InterPro" id="IPR025758">
    <property type="entry name" value="Fic/DOC_N"/>
</dbReference>
<reference evidence="3 4" key="1">
    <citation type="journal article" date="2023" name="Microorganisms">
        <title>Thiorhodovibrio frisius and Trv. litoralis spp. nov., Two Novel Members from a Clade of Fastidious Purple Sulfur Bacteria That Exhibit Unique Red-Shifted Light-Harvesting Capabilities.</title>
        <authorList>
            <person name="Methner A."/>
            <person name="Kuzyk S.B."/>
            <person name="Petersen J."/>
            <person name="Bauer S."/>
            <person name="Brinkmann H."/>
            <person name="Sichau K."/>
            <person name="Wanner G."/>
            <person name="Wolf J."/>
            <person name="Neumann-Schaal M."/>
            <person name="Henke P."/>
            <person name="Tank M."/>
            <person name="Sproer C."/>
            <person name="Bunk B."/>
            <person name="Overmann J."/>
        </authorList>
    </citation>
    <scope>NUCLEOTIDE SEQUENCE [LARGE SCALE GENOMIC DNA]</scope>
    <source>
        <strain evidence="3 4">DSM 6702</strain>
    </source>
</reference>
<name>A0ABZ0S4V7_9GAMM</name>
<dbReference type="Gene3D" id="1.10.3290.10">
    <property type="entry name" value="Fido-like domain"/>
    <property type="match status" value="1"/>
</dbReference>
<gene>
    <name evidence="3" type="ORF">Thiowin_01023</name>
</gene>
<dbReference type="PANTHER" id="PTHR13504">
    <property type="entry name" value="FIDO DOMAIN-CONTAINING PROTEIN DDB_G0283145"/>
    <property type="match status" value="1"/>
</dbReference>
<dbReference type="InterPro" id="IPR003812">
    <property type="entry name" value="Fido"/>
</dbReference>
<comment type="catalytic activity">
    <reaction evidence="1">
        <text>L-tyrosyl-[protein] + ATP = O-(5'-adenylyl)-L-tyrosyl-[protein] + diphosphate</text>
        <dbReference type="Rhea" id="RHEA:54288"/>
        <dbReference type="Rhea" id="RHEA-COMP:10136"/>
        <dbReference type="Rhea" id="RHEA-COMP:13846"/>
        <dbReference type="ChEBI" id="CHEBI:30616"/>
        <dbReference type="ChEBI" id="CHEBI:33019"/>
        <dbReference type="ChEBI" id="CHEBI:46858"/>
        <dbReference type="ChEBI" id="CHEBI:83624"/>
        <dbReference type="EC" id="2.7.7.108"/>
    </reaction>
</comment>
<evidence type="ECO:0000259" key="2">
    <source>
        <dbReference type="PROSITE" id="PS51459"/>
    </source>
</evidence>
<dbReference type="Pfam" id="PF02661">
    <property type="entry name" value="Fic"/>
    <property type="match status" value="1"/>
</dbReference>